<comment type="caution">
    <text evidence="1">The sequence shown here is derived from an EMBL/GenBank/DDBJ whole genome shotgun (WGS) entry which is preliminary data.</text>
</comment>
<evidence type="ECO:0000313" key="1">
    <source>
        <dbReference type="EMBL" id="KAJ8974991.1"/>
    </source>
</evidence>
<dbReference type="Proteomes" id="UP001162164">
    <property type="component" value="Unassembled WGS sequence"/>
</dbReference>
<evidence type="ECO:0000313" key="2">
    <source>
        <dbReference type="Proteomes" id="UP001162164"/>
    </source>
</evidence>
<dbReference type="EMBL" id="JAPWTJ010000894">
    <property type="protein sequence ID" value="KAJ8974991.1"/>
    <property type="molecule type" value="Genomic_DNA"/>
</dbReference>
<keyword evidence="2" id="KW-1185">Reference proteome</keyword>
<name>A0ABQ9JA03_9CUCU</name>
<proteinExistence type="predicted"/>
<sequence>MYRKEKTYSSDLLFLETEVMDPRQLFFYYTLMRQQKNRNRLEKNEHIYNTRKKDSTYLPPFYAQNYRTKITNEYLKGTALYFADSFSAPLNLYNFGILKFIGFLADTETISDTLDLCKGDSVLTRRDI</sequence>
<reference evidence="1" key="1">
    <citation type="journal article" date="2023" name="Insect Mol. Biol.">
        <title>Genome sequencing provides insights into the evolution of gene families encoding plant cell wall-degrading enzymes in longhorned beetles.</title>
        <authorList>
            <person name="Shin N.R."/>
            <person name="Okamura Y."/>
            <person name="Kirsch R."/>
            <person name="Pauchet Y."/>
        </authorList>
    </citation>
    <scope>NUCLEOTIDE SEQUENCE</scope>
    <source>
        <strain evidence="1">MMC_N1</strain>
    </source>
</reference>
<organism evidence="1 2">
    <name type="scientific">Molorchus minor</name>
    <dbReference type="NCBI Taxonomy" id="1323400"/>
    <lineage>
        <taxon>Eukaryota</taxon>
        <taxon>Metazoa</taxon>
        <taxon>Ecdysozoa</taxon>
        <taxon>Arthropoda</taxon>
        <taxon>Hexapoda</taxon>
        <taxon>Insecta</taxon>
        <taxon>Pterygota</taxon>
        <taxon>Neoptera</taxon>
        <taxon>Endopterygota</taxon>
        <taxon>Coleoptera</taxon>
        <taxon>Polyphaga</taxon>
        <taxon>Cucujiformia</taxon>
        <taxon>Chrysomeloidea</taxon>
        <taxon>Cerambycidae</taxon>
        <taxon>Lamiinae</taxon>
        <taxon>Monochamini</taxon>
        <taxon>Molorchus</taxon>
    </lineage>
</organism>
<protein>
    <submittedName>
        <fullName evidence="1">Uncharacterized protein</fullName>
    </submittedName>
</protein>
<gene>
    <name evidence="1" type="ORF">NQ317_013407</name>
</gene>
<accession>A0ABQ9JA03</accession>